<proteinExistence type="predicted"/>
<dbReference type="EMBL" id="MU001776">
    <property type="protein sequence ID" value="KAF2798795.1"/>
    <property type="molecule type" value="Genomic_DNA"/>
</dbReference>
<feature type="transmembrane region" description="Helical" evidence="1">
    <location>
        <begin position="401"/>
        <end position="420"/>
    </location>
</feature>
<evidence type="ECO:0000313" key="2">
    <source>
        <dbReference type="EMBL" id="KAF2798795.1"/>
    </source>
</evidence>
<keyword evidence="1" id="KW-0472">Membrane</keyword>
<dbReference type="AlphaFoldDB" id="A0A6A6XS09"/>
<dbReference type="Proteomes" id="UP000799757">
    <property type="component" value="Unassembled WGS sequence"/>
</dbReference>
<name>A0A6A6XS09_9PLEO</name>
<dbReference type="OrthoDB" id="4582561at2759"/>
<keyword evidence="3" id="KW-1185">Reference proteome</keyword>
<feature type="transmembrane region" description="Helical" evidence="1">
    <location>
        <begin position="311"/>
        <end position="340"/>
    </location>
</feature>
<organism evidence="2 3">
    <name type="scientific">Melanomma pulvis-pyrius CBS 109.77</name>
    <dbReference type="NCBI Taxonomy" id="1314802"/>
    <lineage>
        <taxon>Eukaryota</taxon>
        <taxon>Fungi</taxon>
        <taxon>Dikarya</taxon>
        <taxon>Ascomycota</taxon>
        <taxon>Pezizomycotina</taxon>
        <taxon>Dothideomycetes</taxon>
        <taxon>Pleosporomycetidae</taxon>
        <taxon>Pleosporales</taxon>
        <taxon>Melanommataceae</taxon>
        <taxon>Melanomma</taxon>
    </lineage>
</organism>
<gene>
    <name evidence="2" type="ORF">K505DRAFT_295796</name>
</gene>
<feature type="transmembrane region" description="Helical" evidence="1">
    <location>
        <begin position="173"/>
        <end position="193"/>
    </location>
</feature>
<keyword evidence="1" id="KW-1133">Transmembrane helix</keyword>
<feature type="transmembrane region" description="Helical" evidence="1">
    <location>
        <begin position="205"/>
        <end position="229"/>
    </location>
</feature>
<keyword evidence="1" id="KW-0812">Transmembrane</keyword>
<evidence type="ECO:0000313" key="3">
    <source>
        <dbReference type="Proteomes" id="UP000799757"/>
    </source>
</evidence>
<evidence type="ECO:0000256" key="1">
    <source>
        <dbReference type="SAM" id="Phobius"/>
    </source>
</evidence>
<reference evidence="2" key="1">
    <citation type="journal article" date="2020" name="Stud. Mycol.">
        <title>101 Dothideomycetes genomes: a test case for predicting lifestyles and emergence of pathogens.</title>
        <authorList>
            <person name="Haridas S."/>
            <person name="Albert R."/>
            <person name="Binder M."/>
            <person name="Bloem J."/>
            <person name="Labutti K."/>
            <person name="Salamov A."/>
            <person name="Andreopoulos B."/>
            <person name="Baker S."/>
            <person name="Barry K."/>
            <person name="Bills G."/>
            <person name="Bluhm B."/>
            <person name="Cannon C."/>
            <person name="Castanera R."/>
            <person name="Culley D."/>
            <person name="Daum C."/>
            <person name="Ezra D."/>
            <person name="Gonzalez J."/>
            <person name="Henrissat B."/>
            <person name="Kuo A."/>
            <person name="Liang C."/>
            <person name="Lipzen A."/>
            <person name="Lutzoni F."/>
            <person name="Magnuson J."/>
            <person name="Mondo S."/>
            <person name="Nolan M."/>
            <person name="Ohm R."/>
            <person name="Pangilinan J."/>
            <person name="Park H.-J."/>
            <person name="Ramirez L."/>
            <person name="Alfaro M."/>
            <person name="Sun H."/>
            <person name="Tritt A."/>
            <person name="Yoshinaga Y."/>
            <person name="Zwiers L.-H."/>
            <person name="Turgeon B."/>
            <person name="Goodwin S."/>
            <person name="Spatafora J."/>
            <person name="Crous P."/>
            <person name="Grigoriev I."/>
        </authorList>
    </citation>
    <scope>NUCLEOTIDE SEQUENCE</scope>
    <source>
        <strain evidence="2">CBS 109.77</strain>
    </source>
</reference>
<feature type="transmembrane region" description="Helical" evidence="1">
    <location>
        <begin position="127"/>
        <end position="146"/>
    </location>
</feature>
<accession>A0A6A6XS09</accession>
<sequence>MAANTIPPWLPVDISQFAFTNCTLASKFIAQAQSTNDAPIQQTVEVLYNGLGVYWSANNISTPSPGQVAAFVVDFLQSSNPADQTLISNIAAAVQRLVGLKCMEDYCKILPWQGNADLSGRGMLVSYFVQAGLATFYMIILGLGRLNKSSRFFKKSPKYERVLVAVQESTKSFLDAAVLFSLVMLIASLYVFARALSDQNVIITTYIQFSSALISLFTIFPTVLIHACASNHLRRGRFRQGVWAFVGCLTVTVMALFFNIRSSALYGIQARNDSVSSDSKAIENLNNFLTKAADKESQNAWEVNCVEQNVVVGFFTVIIVALALIAIFTVFYLLIVKNILRIPFLRSKGRPRLKKFRKNWWWVSAIFAFGGMWATLIMFVYYRSAFNRLAGTTNKDDEWSFGQILALATWVPVFVELLFIGKKGAVVALTGQLSDKYQVVLAPEIIRRDTDMTVLSVGDSEKGKYEPVVVEPGK</sequence>
<protein>
    <submittedName>
        <fullName evidence="2">Uncharacterized protein</fullName>
    </submittedName>
</protein>
<feature type="transmembrane region" description="Helical" evidence="1">
    <location>
        <begin position="241"/>
        <end position="260"/>
    </location>
</feature>
<feature type="transmembrane region" description="Helical" evidence="1">
    <location>
        <begin position="360"/>
        <end position="381"/>
    </location>
</feature>